<dbReference type="PANTHER" id="PTHR30034">
    <property type="entry name" value="FLAGELLAR MOTOR SWITCH PROTEIN FLIM"/>
    <property type="match status" value="1"/>
</dbReference>
<feature type="domain" description="Flagellar motor switch protein FliN-like C-terminal" evidence="2">
    <location>
        <begin position="279"/>
        <end position="344"/>
    </location>
</feature>
<dbReference type="GO" id="GO:0071978">
    <property type="term" value="P:bacterial-type flagellum-dependent swarming motility"/>
    <property type="evidence" value="ECO:0007669"/>
    <property type="project" value="TreeGrafter"/>
</dbReference>
<reference evidence="4" key="1">
    <citation type="submission" date="2016-06" db="EMBL/GenBank/DDBJ databases">
        <authorList>
            <person name="Chen W."/>
            <person name="Hasegawa D.K."/>
        </authorList>
    </citation>
    <scope>NUCLEOTIDE SEQUENCE [LARGE SCALE GENOMIC DNA]</scope>
    <source>
        <strain evidence="4">MEAM1</strain>
    </source>
</reference>
<dbReference type="Pfam" id="PF01052">
    <property type="entry name" value="FliMN_C"/>
    <property type="match status" value="1"/>
</dbReference>
<dbReference type="RefSeq" id="WP_016857261.1">
    <property type="nucleotide sequence ID" value="NZ_CP016303.1"/>
</dbReference>
<dbReference type="GO" id="GO:0030254">
    <property type="term" value="P:protein secretion by the type III secretion system"/>
    <property type="evidence" value="ECO:0007669"/>
    <property type="project" value="InterPro"/>
</dbReference>
<dbReference type="OrthoDB" id="6627419at2"/>
<dbReference type="GO" id="GO:0050918">
    <property type="term" value="P:positive chemotaxis"/>
    <property type="evidence" value="ECO:0007669"/>
    <property type="project" value="TreeGrafter"/>
</dbReference>
<comment type="similarity">
    <text evidence="1">Belongs to the FliN/MopA/SpaO family.</text>
</comment>
<reference evidence="3 4" key="2">
    <citation type="submission" date="2017-09" db="EMBL/GenBank/DDBJ databases">
        <title>The genome of whitefly Bemisia tabaci, a global crop pest, provides novel insights into virus transmission, host adaptation and insecticide resistance.</title>
        <authorList>
            <person name="Kaur N."/>
            <person name="Kliot A."/>
            <person name="Pinheiro P.V."/>
            <person name="Luan J."/>
            <person name="Zheng Y."/>
            <person name="Liu W."/>
            <person name="Sun H."/>
            <person name="Yang X."/>
            <person name="Xu Y."/>
            <person name="Luo Y."/>
            <person name="Kruse A."/>
            <person name="Fisher T.W."/>
            <person name="Nelson D.R."/>
            <person name="Elimelech M."/>
            <person name="MacCoss M."/>
            <person name="Johnson R."/>
            <person name="Cohen E."/>
            <person name="Hunter W.B."/>
            <person name="Brown J.K."/>
            <person name="Jander G."/>
            <person name="Cilia M."/>
            <person name="Douglas A.E."/>
            <person name="Ghanim M."/>
            <person name="Simmons A.M."/>
            <person name="Wintermantel W.M."/>
            <person name="Ling K.-S."/>
            <person name="Fei Z."/>
        </authorList>
    </citation>
    <scope>NUCLEOTIDE SEQUENCE [LARGE SCALE GENOMIC DNA]</scope>
    <source>
        <strain evidence="3 4">MEAM1</strain>
    </source>
</reference>
<gene>
    <name evidence="3" type="ORF">BA171_04160</name>
</gene>
<organism evidence="3 4">
    <name type="scientific">Candidatus Hamiltonella defensa</name>
    <name type="common">Bemisia tabaci</name>
    <dbReference type="NCBI Taxonomy" id="672795"/>
    <lineage>
        <taxon>Bacteria</taxon>
        <taxon>Pseudomonadati</taxon>
        <taxon>Pseudomonadota</taxon>
        <taxon>Gammaproteobacteria</taxon>
        <taxon>Enterobacterales</taxon>
        <taxon>Enterobacteriaceae</taxon>
        <taxon>aphid secondary symbionts</taxon>
        <taxon>Candidatus Williamhamiltonella</taxon>
    </lineage>
</organism>
<dbReference type="Gene3D" id="2.30.330.10">
    <property type="entry name" value="SpoA-like"/>
    <property type="match status" value="1"/>
</dbReference>
<dbReference type="NCBIfam" id="TIGR02551">
    <property type="entry name" value="SpaO_YscQ"/>
    <property type="match status" value="1"/>
</dbReference>
<evidence type="ECO:0000313" key="3">
    <source>
        <dbReference type="EMBL" id="ASX26288.1"/>
    </source>
</evidence>
<proteinExistence type="inferred from homology"/>
<sequence length="348" mass="39608">MLLQVLPEFKALSALVGNGRKKEEVTVNMRMMEGPGIYFSVMLNELPCGLWLSEQQWSSWLESVISVASPDCLHPDLLMGISDWTLSYLPNLFPKMTLGHDIPRPTSLIKQWAVVCNYKINQQEFGFVLLNWSAHFLLETLADWHSVDKEKEFYDKNNDKLQYECGLVAGWCRLSVSQLKHIQVEDGLRLLACAELDQSCCWMWPEQGSQFYISLNQGKTVTIKDINDNIDTFLELDSDTESNDLSYKAPSDEDAPDASSPDVIPEFEEEPKKISLNEFTQTLVMEIGRINIPIQDLKQLSVGKTLNCKTSFYGEVMIRLNGRKIGSGNLLNCDGELIVRIEQWLLDK</sequence>
<dbReference type="InterPro" id="IPR013385">
    <property type="entry name" value="T3SS_SpaO/YscQ/SpaO"/>
</dbReference>
<evidence type="ECO:0000313" key="4">
    <source>
        <dbReference type="Proteomes" id="UP000216438"/>
    </source>
</evidence>
<accession>A0A249DXM7</accession>
<dbReference type="InterPro" id="IPR001543">
    <property type="entry name" value="FliN-like_C"/>
</dbReference>
<dbReference type="AlphaFoldDB" id="A0A249DXM7"/>
<dbReference type="Proteomes" id="UP000216438">
    <property type="component" value="Chromosome"/>
</dbReference>
<evidence type="ECO:0000256" key="1">
    <source>
        <dbReference type="ARBA" id="ARBA00009226"/>
    </source>
</evidence>
<dbReference type="SUPFAM" id="SSF101801">
    <property type="entry name" value="Surface presentation of antigens (SPOA)"/>
    <property type="match status" value="1"/>
</dbReference>
<dbReference type="NCBIfam" id="NF005956">
    <property type="entry name" value="PRK08035.1"/>
    <property type="match status" value="1"/>
</dbReference>
<dbReference type="EMBL" id="CP016303">
    <property type="protein sequence ID" value="ASX26288.1"/>
    <property type="molecule type" value="Genomic_DNA"/>
</dbReference>
<evidence type="ECO:0000259" key="2">
    <source>
        <dbReference type="Pfam" id="PF01052"/>
    </source>
</evidence>
<protein>
    <submittedName>
        <fullName evidence="3">Type III secretion system protein</fullName>
    </submittedName>
</protein>
<dbReference type="PANTHER" id="PTHR30034:SF5">
    <property type="entry name" value="SECRETION SYSTEM APPARATUS PROTEIN SSAQ"/>
    <property type="match status" value="1"/>
</dbReference>
<dbReference type="InterPro" id="IPR036429">
    <property type="entry name" value="SpoA-like_sf"/>
</dbReference>
<name>A0A249DXM7_9ENTR</name>